<dbReference type="Gene3D" id="1.10.101.10">
    <property type="entry name" value="PGBD-like superfamily/PGBD"/>
    <property type="match status" value="1"/>
</dbReference>
<dbReference type="InterPro" id="IPR002477">
    <property type="entry name" value="Peptidoglycan-bd-like"/>
</dbReference>
<dbReference type="SUPFAM" id="SSF47090">
    <property type="entry name" value="PGBD-like"/>
    <property type="match status" value="1"/>
</dbReference>
<name>A0A1A9F072_9GAMM</name>
<evidence type="ECO:0000313" key="3">
    <source>
        <dbReference type="EMBL" id="ANG63492.1"/>
    </source>
</evidence>
<dbReference type="STRING" id="1821621.A8C75_14110"/>
<keyword evidence="4" id="KW-1185">Reference proteome</keyword>
<dbReference type="InterPro" id="IPR036365">
    <property type="entry name" value="PGBD-like_sf"/>
</dbReference>
<protein>
    <recommendedName>
        <fullName evidence="5">Peptidoglycan-binding protein</fullName>
    </recommendedName>
</protein>
<dbReference type="InterPro" id="IPR036366">
    <property type="entry name" value="PGBDSf"/>
</dbReference>
<dbReference type="EMBL" id="CP015839">
    <property type="protein sequence ID" value="ANG63492.1"/>
    <property type="molecule type" value="Genomic_DNA"/>
</dbReference>
<evidence type="ECO:0008006" key="5">
    <source>
        <dbReference type="Google" id="ProtNLM"/>
    </source>
</evidence>
<dbReference type="OrthoDB" id="1523598at2"/>
<dbReference type="AlphaFoldDB" id="A0A1A9F072"/>
<dbReference type="InterPro" id="IPR024408">
    <property type="entry name" value="Muramidase"/>
</dbReference>
<sequence length="257" mass="27831">MNFQSKGRPLSDSGLEQICDTLGVGGAEIWAVLSVETRGFGFLDNRKPRILFERHIFHRRTDGAFDQLNPNISSSAPGAYAGGPAEYARLEAAMKLNAQAALESASWGIGQVMGFNYAVAGYASVDEMISAMVADEDSQIMAMAHFIKGNNLAAAMQRKNWEAFARGYNGPAFRKNDYDTRLAAAHARFRVALPNLGLRTAQAALLFLGFDPGPVDGVRGRRTRSGLIQFQERLGLPQSGELDQDTERALAQAAFGG</sequence>
<dbReference type="KEGG" id="mars:A8C75_14110"/>
<accession>A0A1A9F072</accession>
<reference evidence="4" key="1">
    <citation type="submission" date="2016-05" db="EMBL/GenBank/DDBJ databases">
        <authorList>
            <person name="Baek K."/>
            <person name="Yang S.-J."/>
        </authorList>
    </citation>
    <scope>NUCLEOTIDE SEQUENCE [LARGE SCALE GENOMIC DNA]</scope>
    <source>
        <strain evidence="4">ST58-10</strain>
    </source>
</reference>
<evidence type="ECO:0000259" key="2">
    <source>
        <dbReference type="Pfam" id="PF11860"/>
    </source>
</evidence>
<dbReference type="Pfam" id="PF01471">
    <property type="entry name" value="PG_binding_1"/>
    <property type="match status" value="1"/>
</dbReference>
<gene>
    <name evidence="3" type="ORF">A8C75_14110</name>
</gene>
<feature type="domain" description="N-acetylmuramidase" evidence="2">
    <location>
        <begin position="27"/>
        <end position="189"/>
    </location>
</feature>
<dbReference type="Proteomes" id="UP000078070">
    <property type="component" value="Chromosome"/>
</dbReference>
<dbReference type="RefSeq" id="WP_067383590.1">
    <property type="nucleotide sequence ID" value="NZ_CP015839.1"/>
</dbReference>
<organism evidence="3 4">
    <name type="scientific">Marinobacterium aestuarii</name>
    <dbReference type="NCBI Taxonomy" id="1821621"/>
    <lineage>
        <taxon>Bacteria</taxon>
        <taxon>Pseudomonadati</taxon>
        <taxon>Pseudomonadota</taxon>
        <taxon>Gammaproteobacteria</taxon>
        <taxon>Oceanospirillales</taxon>
        <taxon>Oceanospirillaceae</taxon>
        <taxon>Marinobacterium</taxon>
    </lineage>
</organism>
<dbReference type="Pfam" id="PF11860">
    <property type="entry name" value="Muramidase"/>
    <property type="match status" value="1"/>
</dbReference>
<feature type="domain" description="Peptidoglycan binding-like" evidence="1">
    <location>
        <begin position="198"/>
        <end position="250"/>
    </location>
</feature>
<evidence type="ECO:0000259" key="1">
    <source>
        <dbReference type="Pfam" id="PF01471"/>
    </source>
</evidence>
<proteinExistence type="predicted"/>
<reference evidence="3 4" key="2">
    <citation type="journal article" date="2018" name="Int. J. Syst. Evol. Microbiol.">
        <title>Marinobacterium aestuarii sp. nov., a benzene-degrading marine bacterium isolated from estuary sediment.</title>
        <authorList>
            <person name="Bae S.S."/>
            <person name="Jung J."/>
            <person name="Chung D."/>
            <person name="Baek K."/>
        </authorList>
    </citation>
    <scope>NUCLEOTIDE SEQUENCE [LARGE SCALE GENOMIC DNA]</scope>
    <source>
        <strain evidence="3 4">ST58-10</strain>
    </source>
</reference>
<evidence type="ECO:0000313" key="4">
    <source>
        <dbReference type="Proteomes" id="UP000078070"/>
    </source>
</evidence>